<dbReference type="SUPFAM" id="SSF55961">
    <property type="entry name" value="Bet v1-like"/>
    <property type="match status" value="1"/>
</dbReference>
<dbReference type="RefSeq" id="WP_088707332.1">
    <property type="nucleotide sequence ID" value="NZ_LSTO01000001.1"/>
</dbReference>
<evidence type="ECO:0008006" key="5">
    <source>
        <dbReference type="Google" id="ProtNLM"/>
    </source>
</evidence>
<sequence>MELTGSQIIAAPRQSVWEALNNPDILQRCLPGCEKVERLSPEEFQVLLVAAIGPLRARFKGLLKLSEARAPESCVMLFEGQGGPVGFGKGSSEVVLNETDDGTELNYKAKAQVGGKLAQVGSRLIDNVAKKMSDDFFEAFRNQLSAGRATEAFAVPAVSMREEPRAATTEIPESRTAEPVEARGAQPRPSKENVRRPDERVAGLPGFVPVPTWSFAALLVTFGIVTGVAGTLLLR</sequence>
<organism evidence="3 4">
    <name type="scientific">Noviherbaspirillum denitrificans</name>
    <dbReference type="NCBI Taxonomy" id="1968433"/>
    <lineage>
        <taxon>Bacteria</taxon>
        <taxon>Pseudomonadati</taxon>
        <taxon>Pseudomonadota</taxon>
        <taxon>Betaproteobacteria</taxon>
        <taxon>Burkholderiales</taxon>
        <taxon>Oxalobacteraceae</taxon>
        <taxon>Noviherbaspirillum</taxon>
    </lineage>
</organism>
<dbReference type="EMBL" id="LSTO01000001">
    <property type="protein sequence ID" value="OWW20449.1"/>
    <property type="molecule type" value="Genomic_DNA"/>
</dbReference>
<gene>
    <name evidence="3" type="ORF">AYR66_14090</name>
</gene>
<dbReference type="InterPro" id="IPR010419">
    <property type="entry name" value="CO_DH_gsu"/>
</dbReference>
<keyword evidence="2" id="KW-0472">Membrane</keyword>
<keyword evidence="4" id="KW-1185">Reference proteome</keyword>
<feature type="region of interest" description="Disordered" evidence="1">
    <location>
        <begin position="160"/>
        <end position="197"/>
    </location>
</feature>
<feature type="compositionally biased region" description="Basic and acidic residues" evidence="1">
    <location>
        <begin position="172"/>
        <end position="181"/>
    </location>
</feature>
<dbReference type="AlphaFoldDB" id="A0A254TCS5"/>
<dbReference type="Proteomes" id="UP000197535">
    <property type="component" value="Unassembled WGS sequence"/>
</dbReference>
<dbReference type="PANTHER" id="PTHR38588:SF1">
    <property type="entry name" value="BLL0334 PROTEIN"/>
    <property type="match status" value="1"/>
</dbReference>
<dbReference type="InterPro" id="IPR023393">
    <property type="entry name" value="START-like_dom_sf"/>
</dbReference>
<feature type="transmembrane region" description="Helical" evidence="2">
    <location>
        <begin position="213"/>
        <end position="234"/>
    </location>
</feature>
<dbReference type="CDD" id="cd05018">
    <property type="entry name" value="CoxG"/>
    <property type="match status" value="1"/>
</dbReference>
<dbReference type="Pfam" id="PF06240">
    <property type="entry name" value="COXG"/>
    <property type="match status" value="1"/>
</dbReference>
<reference evidence="3 4" key="1">
    <citation type="submission" date="2016-02" db="EMBL/GenBank/DDBJ databases">
        <authorList>
            <person name="Wen L."/>
            <person name="He K."/>
            <person name="Yang H."/>
        </authorList>
    </citation>
    <scope>NUCLEOTIDE SEQUENCE [LARGE SCALE GENOMIC DNA]</scope>
    <source>
        <strain evidence="3 4">TSA40</strain>
    </source>
</reference>
<keyword evidence="2" id="KW-1133">Transmembrane helix</keyword>
<name>A0A254TCS5_9BURK</name>
<accession>A0A254TCS5</accession>
<protein>
    <recommendedName>
        <fullName evidence="5">Carbon monoxide dehydrogenase</fullName>
    </recommendedName>
</protein>
<evidence type="ECO:0000313" key="3">
    <source>
        <dbReference type="EMBL" id="OWW20449.1"/>
    </source>
</evidence>
<proteinExistence type="predicted"/>
<dbReference type="Gene3D" id="3.30.530.20">
    <property type="match status" value="1"/>
</dbReference>
<dbReference type="OrthoDB" id="9787428at2"/>
<evidence type="ECO:0000256" key="2">
    <source>
        <dbReference type="SAM" id="Phobius"/>
    </source>
</evidence>
<evidence type="ECO:0000313" key="4">
    <source>
        <dbReference type="Proteomes" id="UP000197535"/>
    </source>
</evidence>
<keyword evidence="2" id="KW-0812">Transmembrane</keyword>
<dbReference type="PANTHER" id="PTHR38588">
    <property type="entry name" value="BLL0334 PROTEIN"/>
    <property type="match status" value="1"/>
</dbReference>
<comment type="caution">
    <text evidence="3">The sequence shown here is derived from an EMBL/GenBank/DDBJ whole genome shotgun (WGS) entry which is preliminary data.</text>
</comment>
<evidence type="ECO:0000256" key="1">
    <source>
        <dbReference type="SAM" id="MobiDB-lite"/>
    </source>
</evidence>